<sequence>MTMPKPSVLISGASLAGPATAYWLVRGGFEVTIVEQAPALRAGGNGVDIRGEALEIIDRMGLSAAVRAHALNSQGMRFVDSRDRQRARVTTAGLHAMVGSEDIEITRGDLASLLNEATRDDVEYLFDDAVTALDQDCDGVDVTFRGGSQRRFDLVVGADGIHSGVRRLVFGPEESFRVFKHHYYAVASADLAVGERLWTTFYNEPGRSAAVFRAETGQALMNFMFRSKYPLSYDYRDVAAQRRLLREAFAGMGWHVPQLLAAADAAEDFYFDALDQVQMPSWSKGRVVLVGDAAYCASPASGAGALLALSGAHRLAGEIAVGGSITAALDRYEAAQRPLVAQKQSGLFTNISVPRTRLGILARNMLLSTRLTSYLLGHQSDKPRSLREYAFADRNENSTHDRP</sequence>
<dbReference type="SUPFAM" id="SSF51905">
    <property type="entry name" value="FAD/NAD(P)-binding domain"/>
    <property type="match status" value="1"/>
</dbReference>
<dbReference type="PANTHER" id="PTHR46865">
    <property type="entry name" value="OXIDOREDUCTASE-RELATED"/>
    <property type="match status" value="1"/>
</dbReference>
<evidence type="ECO:0000313" key="2">
    <source>
        <dbReference type="EMBL" id="BBX49480.1"/>
    </source>
</evidence>
<dbReference type="KEGG" id="mpof:MPOR_05060"/>
<dbReference type="InterPro" id="IPR036188">
    <property type="entry name" value="FAD/NAD-bd_sf"/>
</dbReference>
<dbReference type="EMBL" id="AP022570">
    <property type="protein sequence ID" value="BBX49480.1"/>
    <property type="molecule type" value="Genomic_DNA"/>
</dbReference>
<dbReference type="InterPro" id="IPR051704">
    <property type="entry name" value="FAD_aromatic-hydroxylase"/>
</dbReference>
<dbReference type="Proteomes" id="UP000466785">
    <property type="component" value="Chromosome"/>
</dbReference>
<dbReference type="Gene3D" id="3.30.9.10">
    <property type="entry name" value="D-Amino Acid Oxidase, subunit A, domain 2"/>
    <property type="match status" value="1"/>
</dbReference>
<feature type="domain" description="FAD-binding" evidence="1">
    <location>
        <begin position="7"/>
        <end position="342"/>
    </location>
</feature>
<evidence type="ECO:0000259" key="1">
    <source>
        <dbReference type="Pfam" id="PF01494"/>
    </source>
</evidence>
<keyword evidence="3" id="KW-1185">Reference proteome</keyword>
<gene>
    <name evidence="2" type="ORF">MPOR_05060</name>
</gene>
<dbReference type="GO" id="GO:0071949">
    <property type="term" value="F:FAD binding"/>
    <property type="evidence" value="ECO:0007669"/>
    <property type="project" value="InterPro"/>
</dbReference>
<organism evidence="2 3">
    <name type="scientific">Mycolicibacterium poriferae</name>
    <dbReference type="NCBI Taxonomy" id="39694"/>
    <lineage>
        <taxon>Bacteria</taxon>
        <taxon>Bacillati</taxon>
        <taxon>Actinomycetota</taxon>
        <taxon>Actinomycetes</taxon>
        <taxon>Mycobacteriales</taxon>
        <taxon>Mycobacteriaceae</taxon>
        <taxon>Mycolicibacterium</taxon>
    </lineage>
</organism>
<protein>
    <submittedName>
        <fullName evidence="2">Oxidoreductase</fullName>
    </submittedName>
</protein>
<proteinExistence type="predicted"/>
<dbReference type="PRINTS" id="PR00420">
    <property type="entry name" value="RNGMNOXGNASE"/>
</dbReference>
<evidence type="ECO:0000313" key="3">
    <source>
        <dbReference type="Proteomes" id="UP000466785"/>
    </source>
</evidence>
<dbReference type="Gene3D" id="3.50.50.60">
    <property type="entry name" value="FAD/NAD(P)-binding domain"/>
    <property type="match status" value="1"/>
</dbReference>
<dbReference type="PANTHER" id="PTHR46865:SF2">
    <property type="entry name" value="MONOOXYGENASE"/>
    <property type="match status" value="1"/>
</dbReference>
<dbReference type="InterPro" id="IPR002938">
    <property type="entry name" value="FAD-bd"/>
</dbReference>
<reference evidence="2 3" key="1">
    <citation type="journal article" date="2019" name="Emerg. Microbes Infect.">
        <title>Comprehensive subspecies identification of 175 nontuberculous mycobacteria species based on 7547 genomic profiles.</title>
        <authorList>
            <person name="Matsumoto Y."/>
            <person name="Kinjo T."/>
            <person name="Motooka D."/>
            <person name="Nabeya D."/>
            <person name="Jung N."/>
            <person name="Uechi K."/>
            <person name="Horii T."/>
            <person name="Iida T."/>
            <person name="Fujita J."/>
            <person name="Nakamura S."/>
        </authorList>
    </citation>
    <scope>NUCLEOTIDE SEQUENCE [LARGE SCALE GENOMIC DNA]</scope>
    <source>
        <strain evidence="2 3">JCM 12603</strain>
    </source>
</reference>
<accession>A0A6N4V5S5</accession>
<dbReference type="AlphaFoldDB" id="A0A6N4V5S5"/>
<name>A0A6N4V5S5_9MYCO</name>
<dbReference type="Pfam" id="PF01494">
    <property type="entry name" value="FAD_binding_3"/>
    <property type="match status" value="1"/>
</dbReference>